<dbReference type="PANTHER" id="PTHR43331">
    <property type="entry name" value="HOMOSERINE DEHYDROGENASE"/>
    <property type="match status" value="1"/>
</dbReference>
<comment type="pathway">
    <text evidence="1 14">Amino-acid biosynthesis; L-threonine biosynthesis; L-threonine from L-aspartate: step 3/5.</text>
</comment>
<evidence type="ECO:0000259" key="16">
    <source>
        <dbReference type="Pfam" id="PF00742"/>
    </source>
</evidence>
<evidence type="ECO:0000256" key="12">
    <source>
        <dbReference type="PIRSR" id="PIRSR036497-1"/>
    </source>
</evidence>
<evidence type="ECO:0000313" key="18">
    <source>
        <dbReference type="EMBL" id="KHD86441.1"/>
    </source>
</evidence>
<evidence type="ECO:0000259" key="17">
    <source>
        <dbReference type="Pfam" id="PF03447"/>
    </source>
</evidence>
<evidence type="ECO:0000256" key="10">
    <source>
        <dbReference type="ARBA" id="ARBA00023167"/>
    </source>
</evidence>
<comment type="caution">
    <text evidence="18">The sequence shown here is derived from an EMBL/GenBank/DDBJ whole genome shotgun (WGS) entry which is preliminary data.</text>
</comment>
<evidence type="ECO:0000256" key="2">
    <source>
        <dbReference type="ARBA" id="ARBA00005062"/>
    </source>
</evidence>
<evidence type="ECO:0000256" key="7">
    <source>
        <dbReference type="ARBA" id="ARBA00022697"/>
    </source>
</evidence>
<dbReference type="GO" id="GO:0009088">
    <property type="term" value="P:threonine biosynthetic process"/>
    <property type="evidence" value="ECO:0007669"/>
    <property type="project" value="UniProtKB-UniPathway"/>
</dbReference>
<evidence type="ECO:0000313" key="20">
    <source>
        <dbReference type="Proteomes" id="UP000030588"/>
    </source>
</evidence>
<keyword evidence="10 14" id="KW-0486">Methionine biosynthesis</keyword>
<dbReference type="OrthoDB" id="9808167at2"/>
<evidence type="ECO:0000256" key="3">
    <source>
        <dbReference type="ARBA" id="ARBA00006753"/>
    </source>
</evidence>
<dbReference type="InterPro" id="IPR001342">
    <property type="entry name" value="HDH_cat"/>
</dbReference>
<dbReference type="SUPFAM" id="SSF55347">
    <property type="entry name" value="Glyceraldehyde-3-phosphate dehydrogenase-like, C-terminal domain"/>
    <property type="match status" value="1"/>
</dbReference>
<evidence type="ECO:0000256" key="1">
    <source>
        <dbReference type="ARBA" id="ARBA00005056"/>
    </source>
</evidence>
<dbReference type="InterPro" id="IPR019811">
    <property type="entry name" value="HDH_CS"/>
</dbReference>
<keyword evidence="13 14" id="KW-0521">NADP</keyword>
<evidence type="ECO:0000256" key="15">
    <source>
        <dbReference type="RuleBase" id="RU004171"/>
    </source>
</evidence>
<accession>A0A0A6VFT4</accession>
<dbReference type="Gene3D" id="3.40.50.720">
    <property type="entry name" value="NAD(P)-binding Rossmann-like Domain"/>
    <property type="match status" value="1"/>
</dbReference>
<protein>
    <recommendedName>
        <fullName evidence="5 14">Homoserine dehydrogenase</fullName>
        <ecNumber evidence="4 14">1.1.1.3</ecNumber>
    </recommendedName>
</protein>
<dbReference type="GO" id="GO:0004412">
    <property type="term" value="F:homoserine dehydrogenase activity"/>
    <property type="evidence" value="ECO:0007669"/>
    <property type="project" value="UniProtKB-EC"/>
</dbReference>
<evidence type="ECO:0000256" key="4">
    <source>
        <dbReference type="ARBA" id="ARBA00013213"/>
    </source>
</evidence>
<dbReference type="Pfam" id="PF00742">
    <property type="entry name" value="Homoserine_dh"/>
    <property type="match status" value="1"/>
</dbReference>
<dbReference type="AlphaFoldDB" id="A0A0A6VFT4"/>
<evidence type="ECO:0000256" key="14">
    <source>
        <dbReference type="RuleBase" id="RU000579"/>
    </source>
</evidence>
<feature type="domain" description="Aspartate/homoserine dehydrogenase NAD-binding" evidence="17">
    <location>
        <begin position="10"/>
        <end position="127"/>
    </location>
</feature>
<dbReference type="STRING" id="363870.NG54_02840"/>
<dbReference type="EC" id="1.1.1.3" evidence="4 14"/>
<dbReference type="RefSeq" id="WP_035353044.1">
    <property type="nucleotide sequence ID" value="NZ_JAAIWK010000004.1"/>
</dbReference>
<dbReference type="Proteomes" id="UP000476934">
    <property type="component" value="Unassembled WGS sequence"/>
</dbReference>
<dbReference type="GO" id="GO:0050661">
    <property type="term" value="F:NADP binding"/>
    <property type="evidence" value="ECO:0007669"/>
    <property type="project" value="InterPro"/>
</dbReference>
<reference evidence="18 20" key="1">
    <citation type="submission" date="2014-10" db="EMBL/GenBank/DDBJ databases">
        <title>Draft genome of phytase producing Bacillus ginsengihumi strain M2.11.</title>
        <authorList>
            <person name="Toymentseva A."/>
            <person name="Boulygina E.A."/>
            <person name="Kazakov S.V."/>
            <person name="Kayumov I."/>
            <person name="Suleimanova A.D."/>
            <person name="Mardanova A.M."/>
            <person name="Maria S.N."/>
            <person name="Sergey M.Y."/>
            <person name="Sharipova M.R."/>
        </authorList>
    </citation>
    <scope>NUCLEOTIDE SEQUENCE [LARGE SCALE GENOMIC DNA]</scope>
    <source>
        <strain evidence="18 20">M2.11</strain>
    </source>
</reference>
<dbReference type="FunFam" id="3.30.360.10:FF:000005">
    <property type="entry name" value="Homoserine dehydrogenase"/>
    <property type="match status" value="1"/>
</dbReference>
<feature type="binding site" evidence="13">
    <location>
        <position position="104"/>
    </location>
    <ligand>
        <name>NADPH</name>
        <dbReference type="ChEBI" id="CHEBI:57783"/>
    </ligand>
</feature>
<reference evidence="19" key="2">
    <citation type="submission" date="2020-02" db="EMBL/GenBank/DDBJ databases">
        <authorList>
            <person name="Feng H."/>
        </authorList>
    </citation>
    <scope>NUCLEOTIDE SEQUENCE [LARGE SCALE GENOMIC DNA]</scope>
    <source>
        <strain evidence="19">Gsoil 114</strain>
    </source>
</reference>
<dbReference type="GO" id="GO:0009086">
    <property type="term" value="P:methionine biosynthetic process"/>
    <property type="evidence" value="ECO:0007669"/>
    <property type="project" value="UniProtKB-KW"/>
</dbReference>
<evidence type="ECO:0000256" key="9">
    <source>
        <dbReference type="ARBA" id="ARBA00023053"/>
    </source>
</evidence>
<dbReference type="PANTHER" id="PTHR43331:SF1">
    <property type="entry name" value="HOMOSERINE DEHYDROGENASE"/>
    <property type="match status" value="1"/>
</dbReference>
<comment type="catalytic activity">
    <reaction evidence="11">
        <text>L-homoserine + NADP(+) = L-aspartate 4-semialdehyde + NADPH + H(+)</text>
        <dbReference type="Rhea" id="RHEA:15761"/>
        <dbReference type="ChEBI" id="CHEBI:15378"/>
        <dbReference type="ChEBI" id="CHEBI:57476"/>
        <dbReference type="ChEBI" id="CHEBI:57783"/>
        <dbReference type="ChEBI" id="CHEBI:58349"/>
        <dbReference type="ChEBI" id="CHEBI:537519"/>
        <dbReference type="EC" id="1.1.1.3"/>
    </reaction>
    <physiologicalReaction direction="right-to-left" evidence="11">
        <dbReference type="Rhea" id="RHEA:15763"/>
    </physiologicalReaction>
</comment>
<comment type="similarity">
    <text evidence="3 15">Belongs to the homoserine dehydrogenase family.</text>
</comment>
<sequence>MTKIKAALLGFGTVGQGVYEAIKSHQEKLQERLVAEVEIVAVLIKEPYKKREIDPSVLITTNFEDILNIPDLDVVFEAIVGETPSFTYLSKAIEKGCHVITANKVMFAKYGKLLLEKGRKKNVYVGYEATTAGGVPIIRTISQQLQVNDIQRVQAVLNGTSNFILTEMREKGLSFQKALESAQLHGYAEADPANDIEGKDAFFKLMILSDLVFGAQPDWDAVEVEGIQHITVEDIQAAKTQHLRYKHIADIYRYGRTLKASVKPVLVAPDHALYSIEGVENAVTIYASLVDKITISGPGAGKFPTASAMIEDFVSGYQIPRYQFTLNI</sequence>
<keyword evidence="8 14" id="KW-0560">Oxidoreductase</keyword>
<dbReference type="PROSITE" id="PS01042">
    <property type="entry name" value="HOMOSER_DHGENASE"/>
    <property type="match status" value="1"/>
</dbReference>
<evidence type="ECO:0000256" key="6">
    <source>
        <dbReference type="ARBA" id="ARBA00022605"/>
    </source>
</evidence>
<keyword evidence="9" id="KW-0915">Sodium</keyword>
<evidence type="ECO:0000256" key="8">
    <source>
        <dbReference type="ARBA" id="ARBA00023002"/>
    </source>
</evidence>
<proteinExistence type="inferred from homology"/>
<feature type="binding site" evidence="13">
    <location>
        <position position="189"/>
    </location>
    <ligand>
        <name>L-homoserine</name>
        <dbReference type="ChEBI" id="CHEBI:57476"/>
    </ligand>
</feature>
<reference evidence="19 21" key="3">
    <citation type="submission" date="2020-03" db="EMBL/GenBank/DDBJ databases">
        <title>Bacillus aquiflavi sp. nov., isolated from yellow water of strong flavor Chinese baijiu in Yibin region of China.</title>
        <authorList>
            <person name="Xie J."/>
        </authorList>
    </citation>
    <scope>NUCLEOTIDE SEQUENCE [LARGE SCALE GENOMIC DNA]</scope>
    <source>
        <strain evidence="19 21">Gsoil 114</strain>
    </source>
</reference>
<feature type="domain" description="Homoserine dehydrogenase catalytic" evidence="16">
    <location>
        <begin position="136"/>
        <end position="314"/>
    </location>
</feature>
<evidence type="ECO:0000256" key="13">
    <source>
        <dbReference type="PIRSR" id="PIRSR036497-2"/>
    </source>
</evidence>
<dbReference type="SUPFAM" id="SSF51735">
    <property type="entry name" value="NAD(P)-binding Rossmann-fold domains"/>
    <property type="match status" value="1"/>
</dbReference>
<dbReference type="EMBL" id="JRUN01000005">
    <property type="protein sequence ID" value="KHD86441.1"/>
    <property type="molecule type" value="Genomic_DNA"/>
</dbReference>
<evidence type="ECO:0000313" key="21">
    <source>
        <dbReference type="Proteomes" id="UP000476934"/>
    </source>
</evidence>
<dbReference type="NCBIfam" id="NF004976">
    <property type="entry name" value="PRK06349.1"/>
    <property type="match status" value="1"/>
</dbReference>
<evidence type="ECO:0000256" key="11">
    <source>
        <dbReference type="ARBA" id="ARBA00048841"/>
    </source>
</evidence>
<comment type="pathway">
    <text evidence="2 14">Amino-acid biosynthesis; L-methionine biosynthesis via de novo pathway; L-homoserine from L-aspartate: step 3/3.</text>
</comment>
<dbReference type="InterPro" id="IPR022697">
    <property type="entry name" value="HDH_short"/>
</dbReference>
<dbReference type="InterPro" id="IPR005106">
    <property type="entry name" value="Asp/hSer_DH_NAD-bd"/>
</dbReference>
<dbReference type="Proteomes" id="UP000030588">
    <property type="component" value="Unassembled WGS sequence"/>
</dbReference>
<dbReference type="Gene3D" id="3.30.360.10">
    <property type="entry name" value="Dihydrodipicolinate Reductase, domain 2"/>
    <property type="match status" value="1"/>
</dbReference>
<evidence type="ECO:0000256" key="5">
    <source>
        <dbReference type="ARBA" id="ARBA00013376"/>
    </source>
</evidence>
<feature type="binding site" evidence="13">
    <location>
        <begin position="10"/>
        <end position="15"/>
    </location>
    <ligand>
        <name>NADP(+)</name>
        <dbReference type="ChEBI" id="CHEBI:58349"/>
    </ligand>
</feature>
<dbReference type="EMBL" id="JAAIWK010000004">
    <property type="protein sequence ID" value="NEY19186.1"/>
    <property type="molecule type" value="Genomic_DNA"/>
</dbReference>
<dbReference type="Pfam" id="PF03447">
    <property type="entry name" value="NAD_binding_3"/>
    <property type="match status" value="1"/>
</dbReference>
<keyword evidence="6 14" id="KW-0028">Amino-acid biosynthesis</keyword>
<feature type="active site" description="Proton donor" evidence="12">
    <location>
        <position position="204"/>
    </location>
</feature>
<gene>
    <name evidence="19" type="ORF">G4D61_04285</name>
    <name evidence="18" type="ORF">NG54_02840</name>
</gene>
<keyword evidence="21" id="KW-1185">Reference proteome</keyword>
<organism evidence="18 20">
    <name type="scientific">Heyndrickxia ginsengihumi</name>
    <dbReference type="NCBI Taxonomy" id="363870"/>
    <lineage>
        <taxon>Bacteria</taxon>
        <taxon>Bacillati</taxon>
        <taxon>Bacillota</taxon>
        <taxon>Bacilli</taxon>
        <taxon>Bacillales</taxon>
        <taxon>Bacillaceae</taxon>
        <taxon>Heyndrickxia</taxon>
    </lineage>
</organism>
<dbReference type="PIRSF" id="PIRSF036497">
    <property type="entry name" value="HDH_short"/>
    <property type="match status" value="1"/>
</dbReference>
<dbReference type="UniPathway" id="UPA00050">
    <property type="reaction ID" value="UER00063"/>
</dbReference>
<dbReference type="UniPathway" id="UPA00051">
    <property type="reaction ID" value="UER00465"/>
</dbReference>
<keyword evidence="7 14" id="KW-0791">Threonine biosynthesis</keyword>
<name>A0A0A6VFT4_9BACI</name>
<evidence type="ECO:0000313" key="19">
    <source>
        <dbReference type="EMBL" id="NEY19186.1"/>
    </source>
</evidence>
<dbReference type="InterPro" id="IPR036291">
    <property type="entry name" value="NAD(P)-bd_dom_sf"/>
</dbReference>